<evidence type="ECO:0000256" key="10">
    <source>
        <dbReference type="PIRSR" id="PIRSR036565-1"/>
    </source>
</evidence>
<dbReference type="AlphaFoldDB" id="A0AAN8A7E5"/>
<dbReference type="SUPFAM" id="SSF52518">
    <property type="entry name" value="Thiamin diphosphate-binding fold (THDP-binding)"/>
    <property type="match status" value="2"/>
</dbReference>
<dbReference type="CDD" id="cd07038">
    <property type="entry name" value="TPP_PYR_PDC_IPDC_like"/>
    <property type="match status" value="1"/>
</dbReference>
<dbReference type="Pfam" id="PF00205">
    <property type="entry name" value="TPP_enzyme_M"/>
    <property type="match status" value="1"/>
</dbReference>
<evidence type="ECO:0000256" key="1">
    <source>
        <dbReference type="ARBA" id="ARBA00001964"/>
    </source>
</evidence>
<feature type="binding site" evidence="11">
    <location>
        <position position="473"/>
    </location>
    <ligand>
        <name>Mg(2+)</name>
        <dbReference type="ChEBI" id="CHEBI:18420"/>
    </ligand>
</feature>
<sequence length="564" mass="61403">MSQITLGRYLFERLNQVDVKTIFGLPGDFNLSLLDKIYEVPGMRWAGNANELNASYAADGYARIKGMSCIITTFGVGELSALNGIAGSYAEHVGVLHVVGVPSISSQAKQLLLHHTLGNGDFTVFHRMSANISETTAMITDIATAPAEIDRCIRTTYVTQRPVYLGLPANIVDLKVPASLLDTPIDLALKPNEPEAEAEVIETILELVKNAKNPVILSDACAGRHDVKAEANQLIDITKFPAFVTPMGKGTINESNPRFGGVYVGTLSSPAVKEAVESADLILSVGALLSDFNTGSFSYSYKTKNIVEFHSDYIKIKSATFPGVQMKFVLQKLLKVIGAAAKHYKPVPVPAAPAANPACDPSTPLKQEWMWRQLSNFLQEGDIVLTETGTSGFGINQCTFPNETVGISQVLWGSIGYTGGAVLGAAFAAEEIDPKKRVVLFIGDGSLQLTVQEISTLIRWNLKPYLFVLNNDGYTIERLIHGEKAGYNDIQPWKHLNILETFGAKDYENHRVATTGEWDKLTTDKAFNENSRIRLIEVMLPVMDAPSNLIAQAKLTASINAKQE</sequence>
<comment type="cofactor">
    <cofactor evidence="1">
        <name>thiamine diphosphate</name>
        <dbReference type="ChEBI" id="CHEBI:58937"/>
    </cofactor>
</comment>
<dbReference type="InterPro" id="IPR000399">
    <property type="entry name" value="TPP-bd_CS"/>
</dbReference>
<dbReference type="Proteomes" id="UP001306508">
    <property type="component" value="Unassembled WGS sequence"/>
</dbReference>
<dbReference type="InterPro" id="IPR029035">
    <property type="entry name" value="DHS-like_NAD/FAD-binding_dom"/>
</dbReference>
<reference evidence="17" key="1">
    <citation type="submission" date="2023-07" db="EMBL/GenBank/DDBJ databases">
        <title>A draft genome of Kazachstania heterogenica Y-27499.</title>
        <authorList>
            <person name="Donic C."/>
            <person name="Kralova J.S."/>
            <person name="Fidel L."/>
            <person name="Ben-Dor S."/>
            <person name="Jung S."/>
        </authorList>
    </citation>
    <scope>NUCLEOTIDE SEQUENCE [LARGE SCALE GENOMIC DNA]</scope>
    <source>
        <strain evidence="17">Y27499</strain>
    </source>
</reference>
<dbReference type="Gene3D" id="3.40.50.970">
    <property type="match status" value="2"/>
</dbReference>
<dbReference type="InterPro" id="IPR012001">
    <property type="entry name" value="Thiamin_PyroP_enz_TPP-bd_dom"/>
</dbReference>
<dbReference type="FunFam" id="3.40.50.970:FF:000024">
    <property type="entry name" value="Pyruvate decarboxylase isozyme"/>
    <property type="match status" value="1"/>
</dbReference>
<evidence type="ECO:0000256" key="7">
    <source>
        <dbReference type="ARBA" id="ARBA00023052"/>
    </source>
</evidence>
<dbReference type="PANTHER" id="PTHR43452:SF30">
    <property type="entry name" value="PYRUVATE DECARBOXYLASE ISOZYME 1-RELATED"/>
    <property type="match status" value="1"/>
</dbReference>
<dbReference type="GO" id="GO:0000949">
    <property type="term" value="P:aromatic amino acid family catabolic process to alcohol via Ehrlich pathway"/>
    <property type="evidence" value="ECO:0007669"/>
    <property type="project" value="TreeGrafter"/>
</dbReference>
<keyword evidence="17" id="KW-1185">Reference proteome</keyword>
<dbReference type="GO" id="GO:0004737">
    <property type="term" value="F:pyruvate decarboxylase activity"/>
    <property type="evidence" value="ECO:0007669"/>
    <property type="project" value="TreeGrafter"/>
</dbReference>
<keyword evidence="8" id="KW-0456">Lyase</keyword>
<evidence type="ECO:0000256" key="11">
    <source>
        <dbReference type="PIRSR" id="PIRSR036565-2"/>
    </source>
</evidence>
<evidence type="ECO:0008006" key="18">
    <source>
        <dbReference type="Google" id="ProtNLM"/>
    </source>
</evidence>
<dbReference type="Pfam" id="PF02776">
    <property type="entry name" value="TPP_enzyme_N"/>
    <property type="match status" value="1"/>
</dbReference>
<dbReference type="GO" id="GO:0005829">
    <property type="term" value="C:cytosol"/>
    <property type="evidence" value="ECO:0007669"/>
    <property type="project" value="TreeGrafter"/>
</dbReference>
<protein>
    <recommendedName>
        <fullName evidence="18">Pyruvate decarboxylase</fullName>
    </recommendedName>
</protein>
<dbReference type="PANTHER" id="PTHR43452">
    <property type="entry name" value="PYRUVATE DECARBOXYLASE"/>
    <property type="match status" value="1"/>
</dbReference>
<dbReference type="EMBL" id="JAWIZZ010000059">
    <property type="protein sequence ID" value="KAK5773970.1"/>
    <property type="molecule type" value="Genomic_DNA"/>
</dbReference>
<dbReference type="CDD" id="cd02005">
    <property type="entry name" value="TPP_PDC_IPDC"/>
    <property type="match status" value="1"/>
</dbReference>
<comment type="catalytic activity">
    <reaction evidence="9">
        <text>pyruvate + H(+) = acetaldehyde + CO2</text>
        <dbReference type="Rhea" id="RHEA:45484"/>
        <dbReference type="ChEBI" id="CHEBI:15343"/>
        <dbReference type="ChEBI" id="CHEBI:15361"/>
        <dbReference type="ChEBI" id="CHEBI:15378"/>
        <dbReference type="ChEBI" id="CHEBI:16526"/>
    </reaction>
</comment>
<feature type="binding site" evidence="11">
    <location>
        <position position="444"/>
    </location>
    <ligand>
        <name>Mg(2+)</name>
        <dbReference type="ChEBI" id="CHEBI:18420"/>
    </ligand>
</feature>
<evidence type="ECO:0000256" key="12">
    <source>
        <dbReference type="RuleBase" id="RU362132"/>
    </source>
</evidence>
<evidence type="ECO:0000256" key="2">
    <source>
        <dbReference type="ARBA" id="ARBA00007812"/>
    </source>
</evidence>
<feature type="domain" description="Thiamine pyrophosphate enzyme TPP-binding" evidence="14">
    <location>
        <begin position="402"/>
        <end position="530"/>
    </location>
</feature>
<dbReference type="InterPro" id="IPR047214">
    <property type="entry name" value="TPP_PDC_IPDC"/>
</dbReference>
<accession>A0AAN8A7E5</accession>
<dbReference type="InterPro" id="IPR012110">
    <property type="entry name" value="PDC/IPDC-like"/>
</dbReference>
<evidence type="ECO:0000256" key="3">
    <source>
        <dbReference type="ARBA" id="ARBA00011881"/>
    </source>
</evidence>
<proteinExistence type="inferred from homology"/>
<dbReference type="InterPro" id="IPR012000">
    <property type="entry name" value="Thiamin_PyroP_enz_cen_dom"/>
</dbReference>
<feature type="binding site" evidence="10">
    <location>
        <position position="28"/>
    </location>
    <ligand>
        <name>pyruvate</name>
        <dbReference type="ChEBI" id="CHEBI:15361"/>
        <label>1</label>
        <note>substrate; ligand shared between two neighboring subunits</note>
    </ligand>
</feature>
<feature type="binding site" evidence="11">
    <location>
        <position position="471"/>
    </location>
    <ligand>
        <name>Mg(2+)</name>
        <dbReference type="ChEBI" id="CHEBI:18420"/>
    </ligand>
</feature>
<dbReference type="InterPro" id="IPR011766">
    <property type="entry name" value="TPP_enzyme_TPP-bd"/>
</dbReference>
<dbReference type="GO" id="GO:0000287">
    <property type="term" value="F:magnesium ion binding"/>
    <property type="evidence" value="ECO:0007669"/>
    <property type="project" value="InterPro"/>
</dbReference>
<feature type="binding site" evidence="10">
    <location>
        <position position="157"/>
    </location>
    <ligand>
        <name>pyruvate</name>
        <dbReference type="ChEBI" id="CHEBI:15361"/>
        <label>2</label>
        <note>allosteric activator</note>
    </ligand>
</feature>
<evidence type="ECO:0000256" key="8">
    <source>
        <dbReference type="ARBA" id="ARBA00023239"/>
    </source>
</evidence>
<keyword evidence="4 11" id="KW-0479">Metal-binding</keyword>
<dbReference type="GO" id="GO:0005634">
    <property type="term" value="C:nucleus"/>
    <property type="evidence" value="ECO:0007669"/>
    <property type="project" value="TreeGrafter"/>
</dbReference>
<dbReference type="FunFam" id="3.40.50.970:FF:000019">
    <property type="entry name" value="Pyruvate decarboxylase isozyme"/>
    <property type="match status" value="1"/>
</dbReference>
<dbReference type="PIRSF" id="PIRSF036565">
    <property type="entry name" value="Pyruvt_ip_decrb"/>
    <property type="match status" value="1"/>
</dbReference>
<evidence type="ECO:0000259" key="13">
    <source>
        <dbReference type="Pfam" id="PF00205"/>
    </source>
</evidence>
<comment type="subunit">
    <text evidence="3">Homotetramer.</text>
</comment>
<feature type="domain" description="Thiamine pyrophosphate enzyme central" evidence="13">
    <location>
        <begin position="201"/>
        <end position="323"/>
    </location>
</feature>
<keyword evidence="7 12" id="KW-0786">Thiamine pyrophosphate</keyword>
<dbReference type="SUPFAM" id="SSF52467">
    <property type="entry name" value="DHS-like NAD/FAD-binding domain"/>
    <property type="match status" value="1"/>
</dbReference>
<dbReference type="InterPro" id="IPR029061">
    <property type="entry name" value="THDP-binding"/>
</dbReference>
<dbReference type="InterPro" id="IPR047213">
    <property type="entry name" value="TPP_PYR_PDC_IPDC-like"/>
</dbReference>
<gene>
    <name evidence="16" type="ORF">RI543_004725</name>
</gene>
<evidence type="ECO:0000259" key="14">
    <source>
        <dbReference type="Pfam" id="PF02775"/>
    </source>
</evidence>
<evidence type="ECO:0000256" key="9">
    <source>
        <dbReference type="ARBA" id="ARBA00048578"/>
    </source>
</evidence>
<evidence type="ECO:0000259" key="15">
    <source>
        <dbReference type="Pfam" id="PF02776"/>
    </source>
</evidence>
<dbReference type="PROSITE" id="PS00187">
    <property type="entry name" value="TPP_ENZYMES"/>
    <property type="match status" value="1"/>
</dbReference>
<name>A0AAN8A7E5_9SACH</name>
<evidence type="ECO:0000256" key="6">
    <source>
        <dbReference type="ARBA" id="ARBA00022842"/>
    </source>
</evidence>
<feature type="binding site" evidence="10">
    <location>
        <position position="477"/>
    </location>
    <ligand>
        <name>pyruvate</name>
        <dbReference type="ChEBI" id="CHEBI:15361"/>
        <label>1</label>
        <note>substrate; ligand shared between two neighboring subunits</note>
    </ligand>
</feature>
<dbReference type="Pfam" id="PF02775">
    <property type="entry name" value="TPP_enzyme_C"/>
    <property type="match status" value="1"/>
</dbReference>
<feature type="binding site" evidence="10">
    <location>
        <position position="115"/>
    </location>
    <ligand>
        <name>pyruvate</name>
        <dbReference type="ChEBI" id="CHEBI:15361"/>
        <label>1</label>
        <note>substrate; ligand shared between two neighboring subunits</note>
    </ligand>
</feature>
<comment type="cofactor">
    <cofactor evidence="11">
        <name>Mg(2+)</name>
        <dbReference type="ChEBI" id="CHEBI:18420"/>
    </cofactor>
    <text evidence="11">Binds 1 Mg(2+) per subunit.</text>
</comment>
<comment type="caution">
    <text evidence="16">The sequence shown here is derived from an EMBL/GenBank/DDBJ whole genome shotgun (WGS) entry which is preliminary data.</text>
</comment>
<evidence type="ECO:0000256" key="4">
    <source>
        <dbReference type="ARBA" id="ARBA00022723"/>
    </source>
</evidence>
<dbReference type="Gene3D" id="3.40.50.1220">
    <property type="entry name" value="TPP-binding domain"/>
    <property type="match status" value="1"/>
</dbReference>
<evidence type="ECO:0000313" key="16">
    <source>
        <dbReference type="EMBL" id="KAK5773970.1"/>
    </source>
</evidence>
<comment type="similarity">
    <text evidence="2 12">Belongs to the TPP enzyme family.</text>
</comment>
<feature type="domain" description="Thiamine pyrophosphate enzyme N-terminal TPP-binding" evidence="15">
    <location>
        <begin position="5"/>
        <end position="110"/>
    </location>
</feature>
<organism evidence="16 17">
    <name type="scientific">Arxiozyma heterogenica</name>
    <dbReference type="NCBI Taxonomy" id="278026"/>
    <lineage>
        <taxon>Eukaryota</taxon>
        <taxon>Fungi</taxon>
        <taxon>Dikarya</taxon>
        <taxon>Ascomycota</taxon>
        <taxon>Saccharomycotina</taxon>
        <taxon>Saccharomycetes</taxon>
        <taxon>Saccharomycetales</taxon>
        <taxon>Saccharomycetaceae</taxon>
        <taxon>Arxiozyma</taxon>
    </lineage>
</organism>
<evidence type="ECO:0000313" key="17">
    <source>
        <dbReference type="Proteomes" id="UP001306508"/>
    </source>
</evidence>
<keyword evidence="6 11" id="KW-0460">Magnesium</keyword>
<dbReference type="FunFam" id="3.40.50.1220:FF:000018">
    <property type="entry name" value="Pyruvate decarboxylase isozyme"/>
    <property type="match status" value="1"/>
</dbReference>
<keyword evidence="5" id="KW-0210">Decarboxylase</keyword>
<evidence type="ECO:0000256" key="5">
    <source>
        <dbReference type="ARBA" id="ARBA00022793"/>
    </source>
</evidence>
<dbReference type="GO" id="GO:0030976">
    <property type="term" value="F:thiamine pyrophosphate binding"/>
    <property type="evidence" value="ECO:0007669"/>
    <property type="project" value="InterPro"/>
</dbReference>